<keyword evidence="2" id="KW-1185">Reference proteome</keyword>
<gene>
    <name evidence="1" type="primary">Dgri\GH25006</name>
    <name evidence="1" type="ORF">Dgri_GH25006</name>
</gene>
<organism evidence="2">
    <name type="scientific">Drosophila grimshawi</name>
    <name type="common">Hawaiian fruit fly</name>
    <name type="synonym">Idiomyia grimshawi</name>
    <dbReference type="NCBI Taxonomy" id="7222"/>
    <lineage>
        <taxon>Eukaryota</taxon>
        <taxon>Metazoa</taxon>
        <taxon>Ecdysozoa</taxon>
        <taxon>Arthropoda</taxon>
        <taxon>Hexapoda</taxon>
        <taxon>Insecta</taxon>
        <taxon>Pterygota</taxon>
        <taxon>Neoptera</taxon>
        <taxon>Endopterygota</taxon>
        <taxon>Diptera</taxon>
        <taxon>Brachycera</taxon>
        <taxon>Muscomorpha</taxon>
        <taxon>Ephydroidea</taxon>
        <taxon>Drosophilidae</taxon>
        <taxon>Drosophila</taxon>
        <taxon>Hawaiian Drosophila</taxon>
    </lineage>
</organism>
<accession>B4K2X1</accession>
<evidence type="ECO:0000313" key="2">
    <source>
        <dbReference type="Proteomes" id="UP000001070"/>
    </source>
</evidence>
<dbReference type="EMBL" id="CH920171">
    <property type="protein sequence ID" value="EDW04892.1"/>
    <property type="molecule type" value="Genomic_DNA"/>
</dbReference>
<name>B4K2X1_DROGR</name>
<proteinExistence type="predicted"/>
<evidence type="ECO:0000313" key="1">
    <source>
        <dbReference type="EMBL" id="EDW04892.1"/>
    </source>
</evidence>
<dbReference type="Proteomes" id="UP000001070">
    <property type="component" value="Unassembled WGS sequence"/>
</dbReference>
<dbReference type="PhylomeDB" id="B4K2X1"/>
<protein>
    <submittedName>
        <fullName evidence="1">GH25006</fullName>
    </submittedName>
</protein>
<dbReference type="AlphaFoldDB" id="B4K2X1"/>
<sequence length="113" mass="12437">MTQWAISPSEDLADDEESGPIHQATFTVSAGASPEVDISAHQYRVGSEFLTRDCVPILVYIKGIVSAYFAKDAPCTPPEVENLVEYCRKEKMPIRIGCDANAYHTIWGSKTSI</sequence>
<dbReference type="InParanoid" id="B4K2X1"/>
<dbReference type="HOGENOM" id="CLU_2136039_0_0_1"/>
<reference evidence="1 2" key="1">
    <citation type="journal article" date="2007" name="Nature">
        <title>Evolution of genes and genomes on the Drosophila phylogeny.</title>
        <authorList>
            <consortium name="Drosophila 12 Genomes Consortium"/>
            <person name="Clark A.G."/>
            <person name="Eisen M.B."/>
            <person name="Smith D.R."/>
            <person name="Bergman C.M."/>
            <person name="Oliver B."/>
            <person name="Markow T.A."/>
            <person name="Kaufman T.C."/>
            <person name="Kellis M."/>
            <person name="Gelbart W."/>
            <person name="Iyer V.N."/>
            <person name="Pollard D.A."/>
            <person name="Sackton T.B."/>
            <person name="Larracuente A.M."/>
            <person name="Singh N.D."/>
            <person name="Abad J.P."/>
            <person name="Abt D.N."/>
            <person name="Adryan B."/>
            <person name="Aguade M."/>
            <person name="Akashi H."/>
            <person name="Anderson W.W."/>
            <person name="Aquadro C.F."/>
            <person name="Ardell D.H."/>
            <person name="Arguello R."/>
            <person name="Artieri C.G."/>
            <person name="Barbash D.A."/>
            <person name="Barker D."/>
            <person name="Barsanti P."/>
            <person name="Batterham P."/>
            <person name="Batzoglou S."/>
            <person name="Begun D."/>
            <person name="Bhutkar A."/>
            <person name="Blanco E."/>
            <person name="Bosak S.A."/>
            <person name="Bradley R.K."/>
            <person name="Brand A.D."/>
            <person name="Brent M.R."/>
            <person name="Brooks A.N."/>
            <person name="Brown R.H."/>
            <person name="Butlin R.K."/>
            <person name="Caggese C."/>
            <person name="Calvi B.R."/>
            <person name="Bernardo de Carvalho A."/>
            <person name="Caspi A."/>
            <person name="Castrezana S."/>
            <person name="Celniker S.E."/>
            <person name="Chang J.L."/>
            <person name="Chapple C."/>
            <person name="Chatterji S."/>
            <person name="Chinwalla A."/>
            <person name="Civetta A."/>
            <person name="Clifton S.W."/>
            <person name="Comeron J.M."/>
            <person name="Costello J.C."/>
            <person name="Coyne J.A."/>
            <person name="Daub J."/>
            <person name="David R.G."/>
            <person name="Delcher A.L."/>
            <person name="Delehaunty K."/>
            <person name="Do C.B."/>
            <person name="Ebling H."/>
            <person name="Edwards K."/>
            <person name="Eickbush T."/>
            <person name="Evans J.D."/>
            <person name="Filipski A."/>
            <person name="Findeiss S."/>
            <person name="Freyhult E."/>
            <person name="Fulton L."/>
            <person name="Fulton R."/>
            <person name="Garcia A.C."/>
            <person name="Gardiner A."/>
            <person name="Garfield D.A."/>
            <person name="Garvin B.E."/>
            <person name="Gibson G."/>
            <person name="Gilbert D."/>
            <person name="Gnerre S."/>
            <person name="Godfrey J."/>
            <person name="Good R."/>
            <person name="Gotea V."/>
            <person name="Gravely B."/>
            <person name="Greenberg A.J."/>
            <person name="Griffiths-Jones S."/>
            <person name="Gross S."/>
            <person name="Guigo R."/>
            <person name="Gustafson E.A."/>
            <person name="Haerty W."/>
            <person name="Hahn M.W."/>
            <person name="Halligan D.L."/>
            <person name="Halpern A.L."/>
            <person name="Halter G.M."/>
            <person name="Han M.V."/>
            <person name="Heger A."/>
            <person name="Hillier L."/>
            <person name="Hinrichs A.S."/>
            <person name="Holmes I."/>
            <person name="Hoskins R.A."/>
            <person name="Hubisz M.J."/>
            <person name="Hultmark D."/>
            <person name="Huntley M.A."/>
            <person name="Jaffe D.B."/>
            <person name="Jagadeeshan S."/>
            <person name="Jeck W.R."/>
            <person name="Johnson J."/>
            <person name="Jones C.D."/>
            <person name="Jordan W.C."/>
            <person name="Karpen G.H."/>
            <person name="Kataoka E."/>
            <person name="Keightley P.D."/>
            <person name="Kheradpour P."/>
            <person name="Kirkness E.F."/>
            <person name="Koerich L.B."/>
            <person name="Kristiansen K."/>
            <person name="Kudrna D."/>
            <person name="Kulathinal R.J."/>
            <person name="Kumar S."/>
            <person name="Kwok R."/>
            <person name="Lander E."/>
            <person name="Langley C.H."/>
            <person name="Lapoint R."/>
            <person name="Lazzaro B.P."/>
            <person name="Lee S.J."/>
            <person name="Levesque L."/>
            <person name="Li R."/>
            <person name="Lin C.F."/>
            <person name="Lin M.F."/>
            <person name="Lindblad-Toh K."/>
            <person name="Llopart A."/>
            <person name="Long M."/>
            <person name="Low L."/>
            <person name="Lozovsky E."/>
            <person name="Lu J."/>
            <person name="Luo M."/>
            <person name="Machado C.A."/>
            <person name="Makalowski W."/>
            <person name="Marzo M."/>
            <person name="Matsuda M."/>
            <person name="Matzkin L."/>
            <person name="McAllister B."/>
            <person name="McBride C.S."/>
            <person name="McKernan B."/>
            <person name="McKernan K."/>
            <person name="Mendez-Lago M."/>
            <person name="Minx P."/>
            <person name="Mollenhauer M.U."/>
            <person name="Montooth K."/>
            <person name="Mount S.M."/>
            <person name="Mu X."/>
            <person name="Myers E."/>
            <person name="Negre B."/>
            <person name="Newfeld S."/>
            <person name="Nielsen R."/>
            <person name="Noor M.A."/>
            <person name="O'Grady P."/>
            <person name="Pachter L."/>
            <person name="Papaceit M."/>
            <person name="Parisi M.J."/>
            <person name="Parisi M."/>
            <person name="Parts L."/>
            <person name="Pedersen J.S."/>
            <person name="Pesole G."/>
            <person name="Phillippy A.M."/>
            <person name="Ponting C.P."/>
            <person name="Pop M."/>
            <person name="Porcelli D."/>
            <person name="Powell J.R."/>
            <person name="Prohaska S."/>
            <person name="Pruitt K."/>
            <person name="Puig M."/>
            <person name="Quesneville H."/>
            <person name="Ram K.R."/>
            <person name="Rand D."/>
            <person name="Rasmussen M.D."/>
            <person name="Reed L.K."/>
            <person name="Reenan R."/>
            <person name="Reily A."/>
            <person name="Remington K.A."/>
            <person name="Rieger T.T."/>
            <person name="Ritchie M.G."/>
            <person name="Robin C."/>
            <person name="Rogers Y.H."/>
            <person name="Rohde C."/>
            <person name="Rozas J."/>
            <person name="Rubenfield M.J."/>
            <person name="Ruiz A."/>
            <person name="Russo S."/>
            <person name="Salzberg S.L."/>
            <person name="Sanchez-Gracia A."/>
            <person name="Saranga D.J."/>
            <person name="Sato H."/>
            <person name="Schaeffer S.W."/>
            <person name="Schatz M.C."/>
            <person name="Schlenke T."/>
            <person name="Schwartz R."/>
            <person name="Segarra C."/>
            <person name="Singh R.S."/>
            <person name="Sirot L."/>
            <person name="Sirota M."/>
            <person name="Sisneros N.B."/>
            <person name="Smith C.D."/>
            <person name="Smith T.F."/>
            <person name="Spieth J."/>
            <person name="Stage D.E."/>
            <person name="Stark A."/>
            <person name="Stephan W."/>
            <person name="Strausberg R.L."/>
            <person name="Strempel S."/>
            <person name="Sturgill D."/>
            <person name="Sutton G."/>
            <person name="Sutton G.G."/>
            <person name="Tao W."/>
            <person name="Teichmann S."/>
            <person name="Tobari Y.N."/>
            <person name="Tomimura Y."/>
            <person name="Tsolas J.M."/>
            <person name="Valente V.L."/>
            <person name="Venter E."/>
            <person name="Venter J.C."/>
            <person name="Vicario S."/>
            <person name="Vieira F.G."/>
            <person name="Vilella A.J."/>
            <person name="Villasante A."/>
            <person name="Walenz B."/>
            <person name="Wang J."/>
            <person name="Wasserman M."/>
            <person name="Watts T."/>
            <person name="Wilson D."/>
            <person name="Wilson R.K."/>
            <person name="Wing R.A."/>
            <person name="Wolfner M.F."/>
            <person name="Wong A."/>
            <person name="Wong G.K."/>
            <person name="Wu C.I."/>
            <person name="Wu G."/>
            <person name="Yamamoto D."/>
            <person name="Yang H.P."/>
            <person name="Yang S.P."/>
            <person name="Yorke J.A."/>
            <person name="Yoshida K."/>
            <person name="Zdobnov E."/>
            <person name="Zhang P."/>
            <person name="Zhang Y."/>
            <person name="Zimin A.V."/>
            <person name="Baldwin J."/>
            <person name="Abdouelleil A."/>
            <person name="Abdulkadir J."/>
            <person name="Abebe A."/>
            <person name="Abera B."/>
            <person name="Abreu J."/>
            <person name="Acer S.C."/>
            <person name="Aftuck L."/>
            <person name="Alexander A."/>
            <person name="An P."/>
            <person name="Anderson E."/>
            <person name="Anderson S."/>
            <person name="Arachi H."/>
            <person name="Azer M."/>
            <person name="Bachantsang P."/>
            <person name="Barry A."/>
            <person name="Bayul T."/>
            <person name="Berlin A."/>
            <person name="Bessette D."/>
            <person name="Bloom T."/>
            <person name="Blye J."/>
            <person name="Boguslavskiy L."/>
            <person name="Bonnet C."/>
            <person name="Boukhgalter B."/>
            <person name="Bourzgui I."/>
            <person name="Brown A."/>
            <person name="Cahill P."/>
            <person name="Channer S."/>
            <person name="Cheshatsang Y."/>
            <person name="Chuda L."/>
            <person name="Citroen M."/>
            <person name="Collymore A."/>
            <person name="Cooke P."/>
            <person name="Costello M."/>
            <person name="D'Aco K."/>
            <person name="Daza R."/>
            <person name="De Haan G."/>
            <person name="DeGray S."/>
            <person name="DeMaso C."/>
            <person name="Dhargay N."/>
            <person name="Dooley K."/>
            <person name="Dooley E."/>
            <person name="Doricent M."/>
            <person name="Dorje P."/>
            <person name="Dorjee K."/>
            <person name="Dupes A."/>
            <person name="Elong R."/>
            <person name="Falk J."/>
            <person name="Farina A."/>
            <person name="Faro S."/>
            <person name="Ferguson D."/>
            <person name="Fisher S."/>
            <person name="Foley C.D."/>
            <person name="Franke A."/>
            <person name="Friedrich D."/>
            <person name="Gadbois L."/>
            <person name="Gearin G."/>
            <person name="Gearin C.R."/>
            <person name="Giannoukos G."/>
            <person name="Goode T."/>
            <person name="Graham J."/>
            <person name="Grandbois E."/>
            <person name="Grewal S."/>
            <person name="Gyaltsen K."/>
            <person name="Hafez N."/>
            <person name="Hagos B."/>
            <person name="Hall J."/>
            <person name="Henson C."/>
            <person name="Hollinger A."/>
            <person name="Honan T."/>
            <person name="Huard M.D."/>
            <person name="Hughes L."/>
            <person name="Hurhula B."/>
            <person name="Husby M.E."/>
            <person name="Kamat A."/>
            <person name="Kanga B."/>
            <person name="Kashin S."/>
            <person name="Khazanovich D."/>
            <person name="Kisner P."/>
            <person name="Lance K."/>
            <person name="Lara M."/>
            <person name="Lee W."/>
            <person name="Lennon N."/>
            <person name="Letendre F."/>
            <person name="LeVine R."/>
            <person name="Lipovsky A."/>
            <person name="Liu X."/>
            <person name="Liu J."/>
            <person name="Liu S."/>
            <person name="Lokyitsang T."/>
            <person name="Lokyitsang Y."/>
            <person name="Lubonja R."/>
            <person name="Lui A."/>
            <person name="MacDonald P."/>
            <person name="Magnisalis V."/>
            <person name="Maru K."/>
            <person name="Matthews C."/>
            <person name="McCusker W."/>
            <person name="McDonough S."/>
            <person name="Mehta T."/>
            <person name="Meldrim J."/>
            <person name="Meneus L."/>
            <person name="Mihai O."/>
            <person name="Mihalev A."/>
            <person name="Mihova T."/>
            <person name="Mittelman R."/>
            <person name="Mlenga V."/>
            <person name="Montmayeur A."/>
            <person name="Mulrain L."/>
            <person name="Navidi A."/>
            <person name="Naylor J."/>
            <person name="Negash T."/>
            <person name="Nguyen T."/>
            <person name="Nguyen N."/>
            <person name="Nicol R."/>
            <person name="Norbu C."/>
            <person name="Norbu N."/>
            <person name="Novod N."/>
            <person name="O'Neill B."/>
            <person name="Osman S."/>
            <person name="Markiewicz E."/>
            <person name="Oyono O.L."/>
            <person name="Patti C."/>
            <person name="Phunkhang P."/>
            <person name="Pierre F."/>
            <person name="Priest M."/>
            <person name="Raghuraman S."/>
            <person name="Rege F."/>
            <person name="Reyes R."/>
            <person name="Rise C."/>
            <person name="Rogov P."/>
            <person name="Ross K."/>
            <person name="Ryan E."/>
            <person name="Settipalli S."/>
            <person name="Shea T."/>
            <person name="Sherpa N."/>
            <person name="Shi L."/>
            <person name="Shih D."/>
            <person name="Sparrow T."/>
            <person name="Spaulding J."/>
            <person name="Stalker J."/>
            <person name="Stange-Thomann N."/>
            <person name="Stavropoulos S."/>
            <person name="Stone C."/>
            <person name="Strader C."/>
            <person name="Tesfaye S."/>
            <person name="Thomson T."/>
            <person name="Thoulutsang Y."/>
            <person name="Thoulutsang D."/>
            <person name="Topham K."/>
            <person name="Topping I."/>
            <person name="Tsamla T."/>
            <person name="Vassiliev H."/>
            <person name="Vo A."/>
            <person name="Wangchuk T."/>
            <person name="Wangdi T."/>
            <person name="Weiand M."/>
            <person name="Wilkinson J."/>
            <person name="Wilson A."/>
            <person name="Yadav S."/>
            <person name="Young G."/>
            <person name="Yu Q."/>
            <person name="Zembek L."/>
            <person name="Zhong D."/>
            <person name="Zimmer A."/>
            <person name="Zwirko Z."/>
            <person name="Jaffe D.B."/>
            <person name="Alvarez P."/>
            <person name="Brockman W."/>
            <person name="Butler J."/>
            <person name="Chin C."/>
            <person name="Gnerre S."/>
            <person name="Grabherr M."/>
            <person name="Kleber M."/>
            <person name="Mauceli E."/>
            <person name="MacCallum I."/>
        </authorList>
    </citation>
    <scope>NUCLEOTIDE SEQUENCE [LARGE SCALE GENOMIC DNA]</scope>
    <source>
        <strain evidence="2">Tucson 15287-2541.00</strain>
    </source>
</reference>